<dbReference type="InterPro" id="IPR042188">
    <property type="entry name" value="MmgE/PrpD_sf_2"/>
</dbReference>
<gene>
    <name evidence="4" type="ORF">HOP59_09500</name>
</gene>
<evidence type="ECO:0000256" key="1">
    <source>
        <dbReference type="ARBA" id="ARBA00006174"/>
    </source>
</evidence>
<proteinExistence type="inferred from homology"/>
<dbReference type="Pfam" id="PF03972">
    <property type="entry name" value="MmgE_PrpD_N"/>
    <property type="match status" value="1"/>
</dbReference>
<dbReference type="InterPro" id="IPR005656">
    <property type="entry name" value="MmgE_PrpD"/>
</dbReference>
<dbReference type="PANTHER" id="PTHR16943">
    <property type="entry name" value="2-METHYLCITRATE DEHYDRATASE-RELATED"/>
    <property type="match status" value="1"/>
</dbReference>
<accession>A0ABS9ARV2</accession>
<evidence type="ECO:0000313" key="4">
    <source>
        <dbReference type="EMBL" id="MCE8024366.1"/>
    </source>
</evidence>
<feature type="domain" description="MmgE/PrpD N-terminal" evidence="2">
    <location>
        <begin position="12"/>
        <end position="255"/>
    </location>
</feature>
<dbReference type="InterPro" id="IPR036148">
    <property type="entry name" value="MmgE/PrpD_sf"/>
</dbReference>
<dbReference type="EMBL" id="JABFTV010000004">
    <property type="protein sequence ID" value="MCE8024366.1"/>
    <property type="molecule type" value="Genomic_DNA"/>
</dbReference>
<name>A0ABS9ARV2_9GAMM</name>
<comment type="similarity">
    <text evidence="1">Belongs to the PrpD family.</text>
</comment>
<dbReference type="Proteomes" id="UP001320272">
    <property type="component" value="Unassembled WGS sequence"/>
</dbReference>
<keyword evidence="5" id="KW-1185">Reference proteome</keyword>
<evidence type="ECO:0000259" key="2">
    <source>
        <dbReference type="Pfam" id="PF03972"/>
    </source>
</evidence>
<reference evidence="4 5" key="1">
    <citation type="journal article" date="2021" name="Front. Microbiol.">
        <title>Aerobic Denitrification and Heterotrophic Sulfur Oxidation in the Genus Halomonas Revealed by Six Novel Species Characterizations and Genome-Based Analysis.</title>
        <authorList>
            <person name="Wang L."/>
            <person name="Shao Z."/>
        </authorList>
    </citation>
    <scope>NUCLEOTIDE SEQUENCE [LARGE SCALE GENOMIC DNA]</scope>
    <source>
        <strain evidence="4 5">MCCC 1A11058</strain>
    </source>
</reference>
<dbReference type="Gene3D" id="3.30.1330.120">
    <property type="entry name" value="2-methylcitrate dehydratase PrpD"/>
    <property type="match status" value="1"/>
</dbReference>
<dbReference type="Pfam" id="PF19305">
    <property type="entry name" value="MmgE_PrpD_C"/>
    <property type="match status" value="1"/>
</dbReference>
<protein>
    <submittedName>
        <fullName evidence="4">MmgE/PrpD family protein</fullName>
    </submittedName>
</protein>
<organism evidence="4 5">
    <name type="scientific">Billgrantia aerodenitrificans</name>
    <dbReference type="NCBI Taxonomy" id="2733483"/>
    <lineage>
        <taxon>Bacteria</taxon>
        <taxon>Pseudomonadati</taxon>
        <taxon>Pseudomonadota</taxon>
        <taxon>Gammaproteobacteria</taxon>
        <taxon>Oceanospirillales</taxon>
        <taxon>Halomonadaceae</taxon>
        <taxon>Billgrantia</taxon>
    </lineage>
</organism>
<dbReference type="InterPro" id="IPR045337">
    <property type="entry name" value="MmgE_PrpD_C"/>
</dbReference>
<dbReference type="SUPFAM" id="SSF103378">
    <property type="entry name" value="2-methylcitrate dehydratase PrpD"/>
    <property type="match status" value="1"/>
</dbReference>
<dbReference type="PANTHER" id="PTHR16943:SF8">
    <property type="entry name" value="2-METHYLCITRATE DEHYDRATASE"/>
    <property type="match status" value="1"/>
</dbReference>
<evidence type="ECO:0000313" key="5">
    <source>
        <dbReference type="Proteomes" id="UP001320272"/>
    </source>
</evidence>
<evidence type="ECO:0000259" key="3">
    <source>
        <dbReference type="Pfam" id="PF19305"/>
    </source>
</evidence>
<dbReference type="Gene3D" id="1.10.4100.10">
    <property type="entry name" value="2-methylcitrate dehydratase PrpD"/>
    <property type="match status" value="1"/>
</dbReference>
<feature type="domain" description="MmgE/PrpD C-terminal" evidence="3">
    <location>
        <begin position="281"/>
        <end position="448"/>
    </location>
</feature>
<dbReference type="InterPro" id="IPR042183">
    <property type="entry name" value="MmgE/PrpD_sf_1"/>
</dbReference>
<sequence>MTTETNITQDAVQFIQNVTFADLPAEALEIGKRCMLDTMGLYAAGATEHSVHILMEEAVYQGGREDALLLAGEGQRVPTPAAARILGTSGHAHDWDDTQVSHDPRHVYGLLTHPSVPPLTAALVVAQQLGGVSGEALMLAFQTGVEVESKISEWMLPDHYRRGHHTSGTVGTFGACAAAAKLLQLTDDQVANALGIAASFAAGIRCNFGTMTKPLHVGRAAENGVTAAMLAKRGFTADPTALDGRWGFLQVLGGGYSEEKLSQGFGKTFTIVSPGVSIKPYPSGIVTHQSMDAMRNLVLEHDIQPEQVDKIDFYAANNILEPIRYPIAKNHLQAKFCMNALLAMLVLRRQAGAKEFTDEFVSSDPMQDMQKRISLHLDPEIEAMGFDRIRSRIVLQTKDGKTFEKWADERYRGGPSNPMTNGEVEEKFRVCAQGLLDEESQKALIASIWAVDTLADSAALTDWMANVASEA</sequence>
<comment type="caution">
    <text evidence="4">The sequence shown here is derived from an EMBL/GenBank/DDBJ whole genome shotgun (WGS) entry which is preliminary data.</text>
</comment>
<dbReference type="RefSeq" id="WP_234253727.1">
    <property type="nucleotide sequence ID" value="NZ_JABFTV010000004.1"/>
</dbReference>
<dbReference type="InterPro" id="IPR045336">
    <property type="entry name" value="MmgE_PrpD_N"/>
</dbReference>